<reference evidence="2 3" key="1">
    <citation type="submission" date="2020-08" db="EMBL/GenBank/DDBJ databases">
        <title>Sequencing the genomes of 1000 actinobacteria strains.</title>
        <authorList>
            <person name="Klenk H.-P."/>
        </authorList>
    </citation>
    <scope>NUCLEOTIDE SEQUENCE [LARGE SCALE GENOMIC DNA]</scope>
    <source>
        <strain evidence="2 3">DSM 44598</strain>
    </source>
</reference>
<feature type="region of interest" description="Disordered" evidence="1">
    <location>
        <begin position="82"/>
        <end position="183"/>
    </location>
</feature>
<proteinExistence type="predicted"/>
<evidence type="ECO:0000313" key="2">
    <source>
        <dbReference type="EMBL" id="MBB5495021.1"/>
    </source>
</evidence>
<keyword evidence="3" id="KW-1185">Reference proteome</keyword>
<dbReference type="RefSeq" id="WP_184369310.1">
    <property type="nucleotide sequence ID" value="NZ_BAAAKM010000049.1"/>
</dbReference>
<evidence type="ECO:0000256" key="1">
    <source>
        <dbReference type="SAM" id="MobiDB-lite"/>
    </source>
</evidence>
<sequence length="215" mass="22803">MTAVRMYYRDDDRVDIVEGQRIRSVPLEAVATRLELLGYTDPADGLAACLAEMDQVEDDDSHPYDQVYETYLPYLRRERGYRDVEEPESAAAQGGPGRTGALSGGLLSAGPSADGQFSAGSGAAAESPLAAALEEARRRARTQLGAPEPGAGRSAAATVSGISAVSRSGTASPSAEETASHQEVLARLRKEPLIAELRAEFRDQLVPLMEPRGSA</sequence>
<evidence type="ECO:0000313" key="3">
    <source>
        <dbReference type="Proteomes" id="UP000579647"/>
    </source>
</evidence>
<accession>A0A840WPT8</accession>
<name>A0A840WPT8_9ACTN</name>
<gene>
    <name evidence="2" type="ORF">HNR07_006158</name>
</gene>
<comment type="caution">
    <text evidence="2">The sequence shown here is derived from an EMBL/GenBank/DDBJ whole genome shotgun (WGS) entry which is preliminary data.</text>
</comment>
<organism evidence="2 3">
    <name type="scientific">Nocardiopsis metallicus</name>
    <dbReference type="NCBI Taxonomy" id="179819"/>
    <lineage>
        <taxon>Bacteria</taxon>
        <taxon>Bacillati</taxon>
        <taxon>Actinomycetota</taxon>
        <taxon>Actinomycetes</taxon>
        <taxon>Streptosporangiales</taxon>
        <taxon>Nocardiopsidaceae</taxon>
        <taxon>Nocardiopsis</taxon>
    </lineage>
</organism>
<dbReference type="AlphaFoldDB" id="A0A840WPT8"/>
<dbReference type="EMBL" id="JACHDO010000001">
    <property type="protein sequence ID" value="MBB5495021.1"/>
    <property type="molecule type" value="Genomic_DNA"/>
</dbReference>
<dbReference type="Proteomes" id="UP000579647">
    <property type="component" value="Unassembled WGS sequence"/>
</dbReference>
<feature type="compositionally biased region" description="Low complexity" evidence="1">
    <location>
        <begin position="100"/>
        <end position="133"/>
    </location>
</feature>
<protein>
    <submittedName>
        <fullName evidence="2">Uncharacterized protein</fullName>
    </submittedName>
</protein>
<feature type="compositionally biased region" description="Polar residues" evidence="1">
    <location>
        <begin position="160"/>
        <end position="177"/>
    </location>
</feature>